<evidence type="ECO:0000313" key="2">
    <source>
        <dbReference type="EMBL" id="RPA86257.1"/>
    </source>
</evidence>
<keyword evidence="3" id="KW-1185">Reference proteome</keyword>
<name>A0A3N4ILG8_ASCIM</name>
<dbReference type="AlphaFoldDB" id="A0A3N4ILG8"/>
<gene>
    <name evidence="2" type="ORF">BJ508DRAFT_148602</name>
</gene>
<feature type="compositionally biased region" description="Low complexity" evidence="1">
    <location>
        <begin position="77"/>
        <end position="91"/>
    </location>
</feature>
<reference evidence="2 3" key="1">
    <citation type="journal article" date="2018" name="Nat. Ecol. Evol.">
        <title>Pezizomycetes genomes reveal the molecular basis of ectomycorrhizal truffle lifestyle.</title>
        <authorList>
            <person name="Murat C."/>
            <person name="Payen T."/>
            <person name="Noel B."/>
            <person name="Kuo A."/>
            <person name="Morin E."/>
            <person name="Chen J."/>
            <person name="Kohler A."/>
            <person name="Krizsan K."/>
            <person name="Balestrini R."/>
            <person name="Da Silva C."/>
            <person name="Montanini B."/>
            <person name="Hainaut M."/>
            <person name="Levati E."/>
            <person name="Barry K.W."/>
            <person name="Belfiori B."/>
            <person name="Cichocki N."/>
            <person name="Clum A."/>
            <person name="Dockter R.B."/>
            <person name="Fauchery L."/>
            <person name="Guy J."/>
            <person name="Iotti M."/>
            <person name="Le Tacon F."/>
            <person name="Lindquist E.A."/>
            <person name="Lipzen A."/>
            <person name="Malagnac F."/>
            <person name="Mello A."/>
            <person name="Molinier V."/>
            <person name="Miyauchi S."/>
            <person name="Poulain J."/>
            <person name="Riccioni C."/>
            <person name="Rubini A."/>
            <person name="Sitrit Y."/>
            <person name="Splivallo R."/>
            <person name="Traeger S."/>
            <person name="Wang M."/>
            <person name="Zifcakova L."/>
            <person name="Wipf D."/>
            <person name="Zambonelli A."/>
            <person name="Paolocci F."/>
            <person name="Nowrousian M."/>
            <person name="Ottonello S."/>
            <person name="Baldrian P."/>
            <person name="Spatafora J.W."/>
            <person name="Henrissat B."/>
            <person name="Nagy L.G."/>
            <person name="Aury J.M."/>
            <person name="Wincker P."/>
            <person name="Grigoriev I.V."/>
            <person name="Bonfante P."/>
            <person name="Martin F.M."/>
        </authorList>
    </citation>
    <scope>NUCLEOTIDE SEQUENCE [LARGE SCALE GENOMIC DNA]</scope>
    <source>
        <strain evidence="2 3">RN42</strain>
    </source>
</reference>
<evidence type="ECO:0000313" key="3">
    <source>
        <dbReference type="Proteomes" id="UP000275078"/>
    </source>
</evidence>
<feature type="compositionally biased region" description="Pro residues" evidence="1">
    <location>
        <begin position="50"/>
        <end position="65"/>
    </location>
</feature>
<feature type="region of interest" description="Disordered" evidence="1">
    <location>
        <begin position="120"/>
        <end position="144"/>
    </location>
</feature>
<sequence length="350" mass="40136">MGFTTLFRSSSIKQTESGNNDEIVLELWRLNRALDLQKVGEKYRQEFAQQPPPPPNEAPPRPPANPFVDPIKKIRRTSSFDSTSSSLSSLSFDDEPRTPLPSAAHTSFLSVPSSSDNGLIPISISPSIQRNGYSPPRDHRDPFRPQHRFAKADAYTWHPSSPFHTTPECPHPHLITFSNLSLYHHHIYTILNTIEMDPDHPTLKKVYHHGARLLHKPFTRFMYERDHERCRYYPATWAIEHSSGRVGECLFSDGTVLTIMKECWEFIRLCEAYLGEHGQGQKKVGYGGGVVGLQGEGDEREKRKEERWLVAWWRRDVEGVCRHLEESLWGGLDGQVVQFRRLPGVFPEDD</sequence>
<proteinExistence type="predicted"/>
<accession>A0A3N4ILG8</accession>
<organism evidence="2 3">
    <name type="scientific">Ascobolus immersus RN42</name>
    <dbReference type="NCBI Taxonomy" id="1160509"/>
    <lineage>
        <taxon>Eukaryota</taxon>
        <taxon>Fungi</taxon>
        <taxon>Dikarya</taxon>
        <taxon>Ascomycota</taxon>
        <taxon>Pezizomycotina</taxon>
        <taxon>Pezizomycetes</taxon>
        <taxon>Pezizales</taxon>
        <taxon>Ascobolaceae</taxon>
        <taxon>Ascobolus</taxon>
    </lineage>
</organism>
<feature type="region of interest" description="Disordered" evidence="1">
    <location>
        <begin position="41"/>
        <end position="98"/>
    </location>
</feature>
<dbReference type="Proteomes" id="UP000275078">
    <property type="component" value="Unassembled WGS sequence"/>
</dbReference>
<protein>
    <submittedName>
        <fullName evidence="2">Uncharacterized protein</fullName>
    </submittedName>
</protein>
<dbReference type="EMBL" id="ML119650">
    <property type="protein sequence ID" value="RPA86257.1"/>
    <property type="molecule type" value="Genomic_DNA"/>
</dbReference>
<evidence type="ECO:0000256" key="1">
    <source>
        <dbReference type="SAM" id="MobiDB-lite"/>
    </source>
</evidence>